<proteinExistence type="predicted"/>
<evidence type="ECO:0000256" key="1">
    <source>
        <dbReference type="SAM" id="Phobius"/>
    </source>
</evidence>
<sequence length="44" mass="5249">MQKYGAKINNEFILIRLYFRFIWLNGCLASPGVTIGFRVYFQFI</sequence>
<evidence type="ECO:0000313" key="3">
    <source>
        <dbReference type="EMBL" id="CAB5024978.1"/>
    </source>
</evidence>
<feature type="transmembrane region" description="Helical" evidence="1">
    <location>
        <begin position="21"/>
        <end position="41"/>
    </location>
</feature>
<name>A0A6J7R8D8_9ZZZZ</name>
<dbReference type="EMBL" id="CAFBLT010000001">
    <property type="protein sequence ID" value="CAB4859092.1"/>
    <property type="molecule type" value="Genomic_DNA"/>
</dbReference>
<dbReference type="AlphaFoldDB" id="A0A6J7R8D8"/>
<keyword evidence="1" id="KW-0472">Membrane</keyword>
<keyword evidence="1" id="KW-1133">Transmembrane helix</keyword>
<accession>A0A6J7R8D8</accession>
<gene>
    <name evidence="2" type="ORF">UFOPK3427_00069</name>
    <name evidence="3" type="ORF">UFOPK4112_01150</name>
</gene>
<reference evidence="3" key="1">
    <citation type="submission" date="2020-05" db="EMBL/GenBank/DDBJ databases">
        <authorList>
            <person name="Chiriac C."/>
            <person name="Salcher M."/>
            <person name="Ghai R."/>
            <person name="Kavagutti S V."/>
        </authorList>
    </citation>
    <scope>NUCLEOTIDE SEQUENCE</scope>
</reference>
<evidence type="ECO:0000313" key="2">
    <source>
        <dbReference type="EMBL" id="CAB4859092.1"/>
    </source>
</evidence>
<keyword evidence="1" id="KW-0812">Transmembrane</keyword>
<organism evidence="3">
    <name type="scientific">freshwater metagenome</name>
    <dbReference type="NCBI Taxonomy" id="449393"/>
    <lineage>
        <taxon>unclassified sequences</taxon>
        <taxon>metagenomes</taxon>
        <taxon>ecological metagenomes</taxon>
    </lineage>
</organism>
<dbReference type="EMBL" id="CAFBPM010000010">
    <property type="protein sequence ID" value="CAB5024978.1"/>
    <property type="molecule type" value="Genomic_DNA"/>
</dbReference>
<protein>
    <submittedName>
        <fullName evidence="3">Unannotated protein</fullName>
    </submittedName>
</protein>